<dbReference type="KEGG" id="abut:Ami103574_04575"/>
<feature type="domain" description="Tail sheath protein Gp18-like" evidence="5">
    <location>
        <begin position="35"/>
        <end position="95"/>
    </location>
</feature>
<sequence length="435" mass="47743">MALGGGNFTTQNKGLPGAYINFVSAARADAQLSERGYVAMALELEWGPDGEVFTVEAAEVQKNAQKIFGYGYTHEKMKGIRDLFRNAKTLYAYRLNSGVKAENTYATAKYTGTRGNDIKIVIAANVDDTGSFDVKTLVDNVLVDSQTVRTATDLLSNDYVDFKSDGTLEATAGIGLTGGSNKTAITGTDYQGFLDKIESYSFNTLGCLATESAICELFTAFTRRLRDENGMKFQTVLYRTAADYEGVISVENAVSDSGWPASAAVYWTAGAEAGCAINKTNTNKLYDGEFSLNVGYSQIQLTEGVKAGQFMFHKVGDKVRVLEDLNTFVSFMEEKNSDFASNQTIRVLDQIGNDMAVLFNGKYLGNIPNDESGRISFWNDIVKHHQELQKLRAIEEFSASDVVVEKGQDRKAVFVTDRVMPTNAMTQLYMVTVIQ</sequence>
<dbReference type="Pfam" id="PF17482">
    <property type="entry name" value="Phage_sheath_1C"/>
    <property type="match status" value="1"/>
</dbReference>
<dbReference type="Proteomes" id="UP000466848">
    <property type="component" value="Chromosome"/>
</dbReference>
<dbReference type="RefSeq" id="WP_163065501.1">
    <property type="nucleotide sequence ID" value="NZ_CP048649.1"/>
</dbReference>
<dbReference type="EMBL" id="CP048649">
    <property type="protein sequence ID" value="QIB68638.1"/>
    <property type="molecule type" value="Genomic_DNA"/>
</dbReference>
<dbReference type="Pfam" id="PF04984">
    <property type="entry name" value="Phage_sheath_1"/>
    <property type="match status" value="1"/>
</dbReference>
<dbReference type="Gene3D" id="3.30.360.90">
    <property type="match status" value="1"/>
</dbReference>
<gene>
    <name evidence="6" type="ORF">Ami103574_04575</name>
</gene>
<evidence type="ECO:0000259" key="4">
    <source>
        <dbReference type="Pfam" id="PF17482"/>
    </source>
</evidence>
<dbReference type="Gene3D" id="3.30.1490.360">
    <property type="match status" value="1"/>
</dbReference>
<dbReference type="Pfam" id="PF17481">
    <property type="entry name" value="Phage_sheath_domII"/>
    <property type="match status" value="1"/>
</dbReference>
<comment type="similarity">
    <text evidence="1">Belongs to the myoviridae tail sheath protein family.</text>
</comment>
<dbReference type="AlphaFoldDB" id="A0A858BU87"/>
<dbReference type="Gene3D" id="2.60.40.4290">
    <property type="match status" value="1"/>
</dbReference>
<feature type="domain" description="Phage tail sheath protein-like beta-sandwich" evidence="3">
    <location>
        <begin position="98"/>
        <end position="181"/>
    </location>
</feature>
<feature type="domain" description="Tail sheath protein subtilisin-like" evidence="2">
    <location>
        <begin position="184"/>
        <end position="327"/>
    </location>
</feature>
<keyword evidence="7" id="KW-1185">Reference proteome</keyword>
<dbReference type="Gene3D" id="3.40.50.11790">
    <property type="match status" value="1"/>
</dbReference>
<evidence type="ECO:0000313" key="7">
    <source>
        <dbReference type="Proteomes" id="UP000466848"/>
    </source>
</evidence>
<dbReference type="InterPro" id="IPR054564">
    <property type="entry name" value="Gp18_domIII_N"/>
</dbReference>
<evidence type="ECO:0000259" key="5">
    <source>
        <dbReference type="Pfam" id="PF22671"/>
    </source>
</evidence>
<name>A0A858BU87_9FIRM</name>
<dbReference type="Gene3D" id="3.30.1370.220">
    <property type="match status" value="1"/>
</dbReference>
<dbReference type="InterPro" id="IPR020287">
    <property type="entry name" value="Tail_sheath_C"/>
</dbReference>
<dbReference type="Pfam" id="PF22671">
    <property type="entry name" value="Gp18_domIII_N"/>
    <property type="match status" value="1"/>
</dbReference>
<proteinExistence type="inferred from homology"/>
<evidence type="ECO:0000313" key="6">
    <source>
        <dbReference type="EMBL" id="QIB68638.1"/>
    </source>
</evidence>
<evidence type="ECO:0000259" key="3">
    <source>
        <dbReference type="Pfam" id="PF17481"/>
    </source>
</evidence>
<evidence type="ECO:0000259" key="2">
    <source>
        <dbReference type="Pfam" id="PF04984"/>
    </source>
</evidence>
<organism evidence="6 7">
    <name type="scientific">Aminipila butyrica</name>
    <dbReference type="NCBI Taxonomy" id="433296"/>
    <lineage>
        <taxon>Bacteria</taxon>
        <taxon>Bacillati</taxon>
        <taxon>Bacillota</taxon>
        <taxon>Clostridia</taxon>
        <taxon>Peptostreptococcales</taxon>
        <taxon>Anaerovoracaceae</taxon>
        <taxon>Aminipila</taxon>
    </lineage>
</organism>
<feature type="domain" description="Tail sheath protein C-terminal" evidence="4">
    <location>
        <begin position="334"/>
        <end position="434"/>
    </location>
</feature>
<dbReference type="InterPro" id="IPR035089">
    <property type="entry name" value="Phage_sheath_subtilisin"/>
</dbReference>
<reference evidence="6 7" key="1">
    <citation type="submission" date="2020-02" db="EMBL/GenBank/DDBJ databases">
        <authorList>
            <person name="Kim Y.B."/>
            <person name="Roh S.W."/>
        </authorList>
    </citation>
    <scope>NUCLEOTIDE SEQUENCE [LARGE SCALE GENOMIC DNA]</scope>
    <source>
        <strain evidence="6 7">DSM 103574</strain>
    </source>
</reference>
<evidence type="ECO:0000256" key="1">
    <source>
        <dbReference type="ARBA" id="ARBA00008005"/>
    </source>
</evidence>
<protein>
    <submittedName>
        <fullName evidence="6">Phage tail protein</fullName>
    </submittedName>
</protein>
<accession>A0A858BU87</accession>
<dbReference type="InterPro" id="IPR035326">
    <property type="entry name" value="Beta_sandwich_Seath"/>
</dbReference>